<evidence type="ECO:0000313" key="1">
    <source>
        <dbReference type="EMBL" id="MFI2319486.1"/>
    </source>
</evidence>
<dbReference type="InterPro" id="IPR029058">
    <property type="entry name" value="AB_hydrolase_fold"/>
</dbReference>
<proteinExistence type="predicted"/>
<protein>
    <submittedName>
        <fullName evidence="1">Alpha/beta hydrolase family protein</fullName>
        <ecNumber evidence="1">3.4.-.-</ecNumber>
    </submittedName>
</protein>
<evidence type="ECO:0000313" key="2">
    <source>
        <dbReference type="Proteomes" id="UP001611450"/>
    </source>
</evidence>
<sequence>MVELWAHGKRTPVYRRPDEVGLAYEDVFFPAMDGLTLEGWFIPADSDRLIIHNHFLPGNRYGYAGHLDGLQDFGGFEVSFLPEYKALHDAGYNILCYDIRNHGLSPDGHGRTVGIGLLEYRDVIGSIRYAKSRPDTANMTTGLLSVCLGADSTFVAIDKHPGEFTDIKAMIALQPISARAFVERTIVESAGIDNGVELFDKALHARTGFHVDEQSPIPRAASVRMPTLVAQVRHDTLTYPSDVQAIYDNIAARDKKLHWIEGTDQRFRGYNYFGEHPEVMLDWFDSHMK</sequence>
<dbReference type="EC" id="3.4.-.-" evidence="1"/>
<keyword evidence="2" id="KW-1185">Reference proteome</keyword>
<accession>A0ABW7WBF4</accession>
<dbReference type="EMBL" id="JBIRXV010000001">
    <property type="protein sequence ID" value="MFI2319486.1"/>
    <property type="molecule type" value="Genomic_DNA"/>
</dbReference>
<keyword evidence="1" id="KW-0378">Hydrolase</keyword>
<dbReference type="RefSeq" id="WP_396946305.1">
    <property type="nucleotide sequence ID" value="NZ_JBIRXV010000001.1"/>
</dbReference>
<name>A0ABW7WBF4_9NOCA</name>
<dbReference type="Gene3D" id="3.40.50.1820">
    <property type="entry name" value="alpha/beta hydrolase"/>
    <property type="match status" value="1"/>
</dbReference>
<organism evidence="1 2">
    <name type="scientific">Nocardia beijingensis</name>
    <dbReference type="NCBI Taxonomy" id="95162"/>
    <lineage>
        <taxon>Bacteria</taxon>
        <taxon>Bacillati</taxon>
        <taxon>Actinomycetota</taxon>
        <taxon>Actinomycetes</taxon>
        <taxon>Mycobacteriales</taxon>
        <taxon>Nocardiaceae</taxon>
        <taxon>Nocardia</taxon>
    </lineage>
</organism>
<dbReference type="GO" id="GO:0016787">
    <property type="term" value="F:hydrolase activity"/>
    <property type="evidence" value="ECO:0007669"/>
    <property type="project" value="UniProtKB-KW"/>
</dbReference>
<dbReference type="SUPFAM" id="SSF53474">
    <property type="entry name" value="alpha/beta-Hydrolases"/>
    <property type="match status" value="1"/>
</dbReference>
<comment type="caution">
    <text evidence="1">The sequence shown here is derived from an EMBL/GenBank/DDBJ whole genome shotgun (WGS) entry which is preliminary data.</text>
</comment>
<dbReference type="Proteomes" id="UP001611450">
    <property type="component" value="Unassembled WGS sequence"/>
</dbReference>
<gene>
    <name evidence="1" type="ORF">ACH47G_03290</name>
</gene>
<reference evidence="1 2" key="1">
    <citation type="submission" date="2024-10" db="EMBL/GenBank/DDBJ databases">
        <title>The Natural Products Discovery Center: Release of the First 8490 Sequenced Strains for Exploring Actinobacteria Biosynthetic Diversity.</title>
        <authorList>
            <person name="Kalkreuter E."/>
            <person name="Kautsar S.A."/>
            <person name="Yang D."/>
            <person name="Bader C.D."/>
            <person name="Teijaro C.N."/>
            <person name="Fluegel L."/>
            <person name="Davis C.M."/>
            <person name="Simpson J.R."/>
            <person name="Lauterbach L."/>
            <person name="Steele A.D."/>
            <person name="Gui C."/>
            <person name="Meng S."/>
            <person name="Li G."/>
            <person name="Viehrig K."/>
            <person name="Ye F."/>
            <person name="Su P."/>
            <person name="Kiefer A.F."/>
            <person name="Nichols A."/>
            <person name="Cepeda A.J."/>
            <person name="Yan W."/>
            <person name="Fan B."/>
            <person name="Jiang Y."/>
            <person name="Adhikari A."/>
            <person name="Zheng C.-J."/>
            <person name="Schuster L."/>
            <person name="Cowan T.M."/>
            <person name="Smanski M.J."/>
            <person name="Chevrette M.G."/>
            <person name="De Carvalho L.P.S."/>
            <person name="Shen B."/>
        </authorList>
    </citation>
    <scope>NUCLEOTIDE SEQUENCE [LARGE SCALE GENOMIC DNA]</scope>
    <source>
        <strain evidence="1 2">NPDC019626</strain>
    </source>
</reference>